<feature type="transmembrane region" description="Helical" evidence="6">
    <location>
        <begin position="98"/>
        <end position="118"/>
    </location>
</feature>
<organism evidence="8 9">
    <name type="scientific">Ranatra chinensis</name>
    <dbReference type="NCBI Taxonomy" id="642074"/>
    <lineage>
        <taxon>Eukaryota</taxon>
        <taxon>Metazoa</taxon>
        <taxon>Ecdysozoa</taxon>
        <taxon>Arthropoda</taxon>
        <taxon>Hexapoda</taxon>
        <taxon>Insecta</taxon>
        <taxon>Pterygota</taxon>
        <taxon>Neoptera</taxon>
        <taxon>Paraneoptera</taxon>
        <taxon>Hemiptera</taxon>
        <taxon>Heteroptera</taxon>
        <taxon>Panheteroptera</taxon>
        <taxon>Nepomorpha</taxon>
        <taxon>Nepidae</taxon>
        <taxon>Ranatrinae</taxon>
        <taxon>Ranatra</taxon>
    </lineage>
</organism>
<dbReference type="PROSITE" id="PS01186">
    <property type="entry name" value="EGF_2"/>
    <property type="match status" value="1"/>
</dbReference>
<comment type="caution">
    <text evidence="8">The sequence shown here is derived from an EMBL/GenBank/DDBJ whole genome shotgun (WGS) entry which is preliminary data.</text>
</comment>
<keyword evidence="6" id="KW-0812">Transmembrane</keyword>
<dbReference type="EMBL" id="JBFDAA010000009">
    <property type="protein sequence ID" value="KAL1128857.1"/>
    <property type="molecule type" value="Genomic_DNA"/>
</dbReference>
<feature type="domain" description="EGF-like" evidence="7">
    <location>
        <begin position="4"/>
        <end position="39"/>
    </location>
</feature>
<dbReference type="CDD" id="cd00054">
    <property type="entry name" value="EGF_CA"/>
    <property type="match status" value="1"/>
</dbReference>
<dbReference type="SMART" id="SM00181">
    <property type="entry name" value="EGF"/>
    <property type="match status" value="2"/>
</dbReference>
<protein>
    <recommendedName>
        <fullName evidence="7">EGF-like domain-containing protein</fullName>
    </recommendedName>
</protein>
<dbReference type="AlphaFoldDB" id="A0ABD0YQU0"/>
<keyword evidence="2" id="KW-0677">Repeat</keyword>
<evidence type="ECO:0000256" key="1">
    <source>
        <dbReference type="ARBA" id="ARBA00022536"/>
    </source>
</evidence>
<name>A0ABD0YQU0_9HEMI</name>
<reference evidence="8 9" key="1">
    <citation type="submission" date="2024-07" db="EMBL/GenBank/DDBJ databases">
        <title>Chromosome-level genome assembly of the water stick insect Ranatra chinensis (Heteroptera: Nepidae).</title>
        <authorList>
            <person name="Liu X."/>
        </authorList>
    </citation>
    <scope>NUCLEOTIDE SEQUENCE [LARGE SCALE GENOMIC DNA]</scope>
    <source>
        <strain evidence="8">Cailab_2021Rc</strain>
        <tissue evidence="8">Muscle</tissue>
    </source>
</reference>
<evidence type="ECO:0000313" key="8">
    <source>
        <dbReference type="EMBL" id="KAL1128857.1"/>
    </source>
</evidence>
<dbReference type="PANTHER" id="PTHR24049">
    <property type="entry name" value="CRUMBS FAMILY MEMBER"/>
    <property type="match status" value="1"/>
</dbReference>
<keyword evidence="6" id="KW-0472">Membrane</keyword>
<dbReference type="SUPFAM" id="SSF57196">
    <property type="entry name" value="EGF/Laminin"/>
    <property type="match status" value="1"/>
</dbReference>
<dbReference type="PROSITE" id="PS00022">
    <property type="entry name" value="EGF_1"/>
    <property type="match status" value="2"/>
</dbReference>
<feature type="disulfide bond" evidence="4">
    <location>
        <begin position="8"/>
        <end position="18"/>
    </location>
</feature>
<dbReference type="Proteomes" id="UP001558652">
    <property type="component" value="Unassembled WGS sequence"/>
</dbReference>
<feature type="domain" description="EGF-like" evidence="7">
    <location>
        <begin position="41"/>
        <end position="78"/>
    </location>
</feature>
<evidence type="ECO:0000256" key="2">
    <source>
        <dbReference type="ARBA" id="ARBA00022737"/>
    </source>
</evidence>
<dbReference type="InterPro" id="IPR000742">
    <property type="entry name" value="EGF"/>
</dbReference>
<evidence type="ECO:0000259" key="7">
    <source>
        <dbReference type="PROSITE" id="PS50026"/>
    </source>
</evidence>
<gene>
    <name evidence="8" type="ORF">AAG570_013391</name>
</gene>
<evidence type="ECO:0000256" key="3">
    <source>
        <dbReference type="ARBA" id="ARBA00023157"/>
    </source>
</evidence>
<dbReference type="PROSITE" id="PS50026">
    <property type="entry name" value="EGF_3"/>
    <property type="match status" value="2"/>
</dbReference>
<comment type="caution">
    <text evidence="4">Lacks conserved residue(s) required for the propagation of feature annotation.</text>
</comment>
<evidence type="ECO:0000256" key="4">
    <source>
        <dbReference type="PROSITE-ProRule" id="PRU00076"/>
    </source>
</evidence>
<feature type="disulfide bond" evidence="4">
    <location>
        <begin position="29"/>
        <end position="38"/>
    </location>
</feature>
<keyword evidence="9" id="KW-1185">Reference proteome</keyword>
<keyword evidence="1 4" id="KW-0245">EGF-like domain</keyword>
<dbReference type="Gene3D" id="2.10.25.10">
    <property type="entry name" value="Laminin"/>
    <property type="match status" value="2"/>
</dbReference>
<keyword evidence="3 4" id="KW-1015">Disulfide bond</keyword>
<evidence type="ECO:0000256" key="6">
    <source>
        <dbReference type="SAM" id="Phobius"/>
    </source>
</evidence>
<proteinExistence type="predicted"/>
<evidence type="ECO:0000313" key="9">
    <source>
        <dbReference type="Proteomes" id="UP001558652"/>
    </source>
</evidence>
<dbReference type="InterPro" id="IPR051022">
    <property type="entry name" value="Notch_Cell-Fate_Det"/>
</dbReference>
<keyword evidence="6" id="KW-1133">Transmembrane helix</keyword>
<feature type="disulfide bond" evidence="4">
    <location>
        <begin position="68"/>
        <end position="77"/>
    </location>
</feature>
<evidence type="ECO:0000256" key="5">
    <source>
        <dbReference type="SAM" id="MobiDB-lite"/>
    </source>
</evidence>
<accession>A0ABD0YQU0</accession>
<feature type="region of interest" description="Disordered" evidence="5">
    <location>
        <begin position="198"/>
        <end position="221"/>
    </location>
</feature>
<sequence>MFCGLTQCELEPCLFGECELTGAWFRCICQQGYHGDACGQRHRPCATNPCNSRGKCIETNEASFRCECHAWWEGTTCERRMQHIPYKPLSERMLQEPFWLGLITVTIVLAILGLFWCAKRHFPEKLEKLLAEEDRNRPCQYAVQVSSSRSASMRERQCSREVLAVQAAPRSLLGRLGIRKPSLLGQLPHPIHNTSRTFSLDDLLKPPPSKAPSTTLDSRPTHPYRFRYSSLRGLRHRARFAPHNFCD</sequence>